<evidence type="ECO:0000313" key="2">
    <source>
        <dbReference type="Proteomes" id="UP001497623"/>
    </source>
</evidence>
<sequence length="140" mass="14896">MTIVIIKKKYKDLFFSSRFCSSNGDRKTMGIDTSSVKSMGINTTKTMAINTTKTMTINTTKTMGIHTTKTMGNSTMGIANWGSMGNNSLLGNNWLRDNMGRGLVCGNTMLGNEVAHIVSGGLDNGGSLVVGGTDWDSSLA</sequence>
<evidence type="ECO:0000313" key="1">
    <source>
        <dbReference type="EMBL" id="CAL4066262.1"/>
    </source>
</evidence>
<organism evidence="1 2">
    <name type="scientific">Meganyctiphanes norvegica</name>
    <name type="common">Northern krill</name>
    <name type="synonym">Thysanopoda norvegica</name>
    <dbReference type="NCBI Taxonomy" id="48144"/>
    <lineage>
        <taxon>Eukaryota</taxon>
        <taxon>Metazoa</taxon>
        <taxon>Ecdysozoa</taxon>
        <taxon>Arthropoda</taxon>
        <taxon>Crustacea</taxon>
        <taxon>Multicrustacea</taxon>
        <taxon>Malacostraca</taxon>
        <taxon>Eumalacostraca</taxon>
        <taxon>Eucarida</taxon>
        <taxon>Euphausiacea</taxon>
        <taxon>Euphausiidae</taxon>
        <taxon>Meganyctiphanes</taxon>
    </lineage>
</organism>
<accession>A0AAV2Q085</accession>
<dbReference type="AlphaFoldDB" id="A0AAV2Q085"/>
<protein>
    <submittedName>
        <fullName evidence="1">Uncharacterized protein</fullName>
    </submittedName>
</protein>
<keyword evidence="2" id="KW-1185">Reference proteome</keyword>
<name>A0AAV2Q085_MEGNR</name>
<gene>
    <name evidence="1" type="ORF">MNOR_LOCUS5509</name>
</gene>
<proteinExistence type="predicted"/>
<dbReference type="Proteomes" id="UP001497623">
    <property type="component" value="Unassembled WGS sequence"/>
</dbReference>
<reference evidence="1 2" key="1">
    <citation type="submission" date="2024-05" db="EMBL/GenBank/DDBJ databases">
        <authorList>
            <person name="Wallberg A."/>
        </authorList>
    </citation>
    <scope>NUCLEOTIDE SEQUENCE [LARGE SCALE GENOMIC DNA]</scope>
</reference>
<comment type="caution">
    <text evidence="1">The sequence shown here is derived from an EMBL/GenBank/DDBJ whole genome shotgun (WGS) entry which is preliminary data.</text>
</comment>
<dbReference type="EMBL" id="CAXKWB010002140">
    <property type="protein sequence ID" value="CAL4066262.1"/>
    <property type="molecule type" value="Genomic_DNA"/>
</dbReference>